<evidence type="ECO:0000313" key="2">
    <source>
        <dbReference type="Proteomes" id="UP000318878"/>
    </source>
</evidence>
<protein>
    <submittedName>
        <fullName evidence="1">Uncharacterized protein</fullName>
    </submittedName>
</protein>
<reference evidence="1 2" key="1">
    <citation type="submission" date="2019-02" db="EMBL/GenBank/DDBJ databases">
        <title>Deep-cultivation of Planctomycetes and their phenomic and genomic characterization uncovers novel biology.</title>
        <authorList>
            <person name="Wiegand S."/>
            <person name="Jogler M."/>
            <person name="Boedeker C."/>
            <person name="Pinto D."/>
            <person name="Vollmers J."/>
            <person name="Rivas-Marin E."/>
            <person name="Kohn T."/>
            <person name="Peeters S.H."/>
            <person name="Heuer A."/>
            <person name="Rast P."/>
            <person name="Oberbeckmann S."/>
            <person name="Bunk B."/>
            <person name="Jeske O."/>
            <person name="Meyerdierks A."/>
            <person name="Storesund J.E."/>
            <person name="Kallscheuer N."/>
            <person name="Luecker S."/>
            <person name="Lage O.M."/>
            <person name="Pohl T."/>
            <person name="Merkel B.J."/>
            <person name="Hornburger P."/>
            <person name="Mueller R.-W."/>
            <person name="Bruemmer F."/>
            <person name="Labrenz M."/>
            <person name="Spormann A.M."/>
            <person name="Op Den Camp H."/>
            <person name="Overmann J."/>
            <person name="Amann R."/>
            <person name="Jetten M.S.M."/>
            <person name="Mascher T."/>
            <person name="Medema M.H."/>
            <person name="Devos D.P."/>
            <person name="Kaster A.-K."/>
            <person name="Ovreas L."/>
            <person name="Rohde M."/>
            <person name="Galperin M.Y."/>
            <person name="Jogler C."/>
        </authorList>
    </citation>
    <scope>NUCLEOTIDE SEQUENCE [LARGE SCALE GENOMIC DNA]</scope>
    <source>
        <strain evidence="1 2">Enr8</strain>
    </source>
</reference>
<dbReference type="Proteomes" id="UP000318878">
    <property type="component" value="Unassembled WGS sequence"/>
</dbReference>
<dbReference type="AlphaFoldDB" id="A0A5C5V0J0"/>
<accession>A0A5C5V0J0</accession>
<proteinExistence type="predicted"/>
<sequence length="94" mass="10306">MNQDTKEPSERTDDNVVAFPEPEDARSLLDRIVQQGAQRMLQAGEEKGTGVNSLSIPLPIAYHPLSQSILLQLLKVNKCLAKSAPMKPAPSIIR</sequence>
<comment type="caution">
    <text evidence="1">The sequence shown here is derived from an EMBL/GenBank/DDBJ whole genome shotgun (WGS) entry which is preliminary data.</text>
</comment>
<keyword evidence="2" id="KW-1185">Reference proteome</keyword>
<gene>
    <name evidence="1" type="ORF">Enr8_40020</name>
</gene>
<organism evidence="1 2">
    <name type="scientific">Blastopirellula retiformator</name>
    <dbReference type="NCBI Taxonomy" id="2527970"/>
    <lineage>
        <taxon>Bacteria</taxon>
        <taxon>Pseudomonadati</taxon>
        <taxon>Planctomycetota</taxon>
        <taxon>Planctomycetia</taxon>
        <taxon>Pirellulales</taxon>
        <taxon>Pirellulaceae</taxon>
        <taxon>Blastopirellula</taxon>
    </lineage>
</organism>
<name>A0A5C5V0J0_9BACT</name>
<dbReference type="EMBL" id="SJPF01000004">
    <property type="protein sequence ID" value="TWT32076.1"/>
    <property type="molecule type" value="Genomic_DNA"/>
</dbReference>
<evidence type="ECO:0000313" key="1">
    <source>
        <dbReference type="EMBL" id="TWT32076.1"/>
    </source>
</evidence>